<feature type="transmembrane region" description="Helical" evidence="3">
    <location>
        <begin position="148"/>
        <end position="167"/>
    </location>
</feature>
<keyword evidence="3" id="KW-0812">Transmembrane</keyword>
<keyword evidence="5" id="KW-1185">Reference proteome</keyword>
<evidence type="ECO:0000256" key="3">
    <source>
        <dbReference type="SAM" id="Phobius"/>
    </source>
</evidence>
<dbReference type="PANTHER" id="PTHR33562">
    <property type="entry name" value="ATILLA, ISOFORM B-RELATED-RELATED"/>
    <property type="match status" value="1"/>
</dbReference>
<protein>
    <recommendedName>
        <fullName evidence="6">Protein sleepless</fullName>
    </recommendedName>
</protein>
<dbReference type="EMBL" id="CP111013">
    <property type="protein sequence ID" value="WAQ96865.1"/>
    <property type="molecule type" value="Genomic_DNA"/>
</dbReference>
<dbReference type="Proteomes" id="UP001164746">
    <property type="component" value="Chromosome 2"/>
</dbReference>
<evidence type="ECO:0008006" key="6">
    <source>
        <dbReference type="Google" id="ProtNLM"/>
    </source>
</evidence>
<evidence type="ECO:0000256" key="2">
    <source>
        <dbReference type="ARBA" id="ARBA00023180"/>
    </source>
</evidence>
<reference evidence="4" key="1">
    <citation type="submission" date="2022-11" db="EMBL/GenBank/DDBJ databases">
        <title>Centuries of genome instability and evolution in soft-shell clam transmissible cancer (bioRxiv).</title>
        <authorList>
            <person name="Hart S.F.M."/>
            <person name="Yonemitsu M.A."/>
            <person name="Giersch R.M."/>
            <person name="Beal B.F."/>
            <person name="Arriagada G."/>
            <person name="Davis B.W."/>
            <person name="Ostrander E.A."/>
            <person name="Goff S.P."/>
            <person name="Metzger M.J."/>
        </authorList>
    </citation>
    <scope>NUCLEOTIDE SEQUENCE</scope>
    <source>
        <strain evidence="4">MELC-2E11</strain>
        <tissue evidence="4">Siphon/mantle</tissue>
    </source>
</reference>
<dbReference type="Pfam" id="PF17064">
    <property type="entry name" value="QVR"/>
    <property type="match status" value="1"/>
</dbReference>
<dbReference type="InterPro" id="IPR050975">
    <property type="entry name" value="Sleep_regulator"/>
</dbReference>
<keyword evidence="2" id="KW-0325">Glycoprotein</keyword>
<evidence type="ECO:0000313" key="4">
    <source>
        <dbReference type="EMBL" id="WAQ96865.1"/>
    </source>
</evidence>
<dbReference type="PANTHER" id="PTHR33562:SF2">
    <property type="entry name" value="PROTEIN QUIVER"/>
    <property type="match status" value="1"/>
</dbReference>
<organism evidence="4 5">
    <name type="scientific">Mya arenaria</name>
    <name type="common">Soft-shell clam</name>
    <dbReference type="NCBI Taxonomy" id="6604"/>
    <lineage>
        <taxon>Eukaryota</taxon>
        <taxon>Metazoa</taxon>
        <taxon>Spiralia</taxon>
        <taxon>Lophotrochozoa</taxon>
        <taxon>Mollusca</taxon>
        <taxon>Bivalvia</taxon>
        <taxon>Autobranchia</taxon>
        <taxon>Heteroconchia</taxon>
        <taxon>Euheterodonta</taxon>
        <taxon>Imparidentia</taxon>
        <taxon>Neoheterodontei</taxon>
        <taxon>Myida</taxon>
        <taxon>Myoidea</taxon>
        <taxon>Myidae</taxon>
        <taxon>Mya</taxon>
    </lineage>
</organism>
<feature type="transmembrane region" description="Helical" evidence="3">
    <location>
        <begin position="27"/>
        <end position="47"/>
    </location>
</feature>
<keyword evidence="3" id="KW-1133">Transmembrane helix</keyword>
<dbReference type="InterPro" id="IPR031424">
    <property type="entry name" value="QVR-like"/>
</dbReference>
<keyword evidence="1" id="KW-0732">Signal</keyword>
<evidence type="ECO:0000313" key="5">
    <source>
        <dbReference type="Proteomes" id="UP001164746"/>
    </source>
</evidence>
<gene>
    <name evidence="4" type="ORF">MAR_029555</name>
</gene>
<accession>A0ABY7DKJ8</accession>
<name>A0ABY7DKJ8_MYAAR</name>
<proteinExistence type="predicted"/>
<keyword evidence="3" id="KW-0472">Membrane</keyword>
<evidence type="ECO:0000256" key="1">
    <source>
        <dbReference type="ARBA" id="ARBA00022729"/>
    </source>
</evidence>
<sequence>MRTRPRPYQNLHSDLHREQFSIYKMKWLIASMVGAVAIFLVLDSVVAQKPIRCFVCNSYFQKTCADWFNNGSYNQEPCDPGVTMCRKIVQEVYYDDQWNTRYIRQCAPSGEVGGDQGRECVERTGTYRVKMRYCHCDNQDGCNGAESVKIPMIAMLLPALTTLGLLFRKL</sequence>